<name>A0AAV9G9Q0_9PEZI</name>
<proteinExistence type="predicted"/>
<sequence>MSRPPPSPPLPVKQKDFSFSHAGLLHGTKLIPRCPVHLLQQTFSPACTTDQYINTTSKPWLVAQCVFYDLPFKRPLDADDLRFVLICALQDGRISEEVGVPEKMREVEEKMRGEWEARVGAYEEEMRVWKGERLAMEGVDATEEARCYPEVFVARWFLDGEGRPDREKTKEGLVLGGMGEKEKEGLWEAVRKVEGLSLYVTDRRSVVCWGEGDGLVRVMDRAFAEIAGMEEARRDGLFVPTMEAHFDVNRLMAKYFLSGVFGQPVRERTPRPVVLRGWFGGIQERQRLLGAVRQCEGLSVCYFTDEHKQDFAILGWYSEVLEEQKRLENAMRQRLAEREMAKRDAESRPWVAALQPHFWYCQNRVFKPKYKDAFMMIELVGSWMVKCPAIEKQFGVPPGAMTLDIWNDKPRNKHGLVAAVDFGLTKGTMLIAQSDESMRELEEMVEGYTPERERRMNVGADYRKKYINIARDASNPMKPLDLLSTPVREPGQVLLHWMGRQIGEESVEIDPDNKNMGYISLDMQSRVVGQGKIRYVSFFAGPLDIWIYKLSDEPRRMPDRWSNFCSSAPDITKLDVFTNTVPGSVALSQGPENPRRGRPPGRGFAPKPKQ</sequence>
<protein>
    <submittedName>
        <fullName evidence="2">Uncharacterized protein</fullName>
    </submittedName>
</protein>
<evidence type="ECO:0000256" key="1">
    <source>
        <dbReference type="SAM" id="MobiDB-lite"/>
    </source>
</evidence>
<dbReference type="Proteomes" id="UP001321760">
    <property type="component" value="Unassembled WGS sequence"/>
</dbReference>
<organism evidence="2 3">
    <name type="scientific">Podospora aff. communis PSN243</name>
    <dbReference type="NCBI Taxonomy" id="3040156"/>
    <lineage>
        <taxon>Eukaryota</taxon>
        <taxon>Fungi</taxon>
        <taxon>Dikarya</taxon>
        <taxon>Ascomycota</taxon>
        <taxon>Pezizomycotina</taxon>
        <taxon>Sordariomycetes</taxon>
        <taxon>Sordariomycetidae</taxon>
        <taxon>Sordariales</taxon>
        <taxon>Podosporaceae</taxon>
        <taxon>Podospora</taxon>
    </lineage>
</organism>
<feature type="region of interest" description="Disordered" evidence="1">
    <location>
        <begin position="583"/>
        <end position="610"/>
    </location>
</feature>
<reference evidence="2" key="1">
    <citation type="journal article" date="2023" name="Mol. Phylogenet. Evol.">
        <title>Genome-scale phylogeny and comparative genomics of the fungal order Sordariales.</title>
        <authorList>
            <person name="Hensen N."/>
            <person name="Bonometti L."/>
            <person name="Westerberg I."/>
            <person name="Brannstrom I.O."/>
            <person name="Guillou S."/>
            <person name="Cros-Aarteil S."/>
            <person name="Calhoun S."/>
            <person name="Haridas S."/>
            <person name="Kuo A."/>
            <person name="Mondo S."/>
            <person name="Pangilinan J."/>
            <person name="Riley R."/>
            <person name="LaButti K."/>
            <person name="Andreopoulos B."/>
            <person name="Lipzen A."/>
            <person name="Chen C."/>
            <person name="Yan M."/>
            <person name="Daum C."/>
            <person name="Ng V."/>
            <person name="Clum A."/>
            <person name="Steindorff A."/>
            <person name="Ohm R.A."/>
            <person name="Martin F."/>
            <person name="Silar P."/>
            <person name="Natvig D.O."/>
            <person name="Lalanne C."/>
            <person name="Gautier V."/>
            <person name="Ament-Velasquez S.L."/>
            <person name="Kruys A."/>
            <person name="Hutchinson M.I."/>
            <person name="Powell A.J."/>
            <person name="Barry K."/>
            <person name="Miller A.N."/>
            <person name="Grigoriev I.V."/>
            <person name="Debuchy R."/>
            <person name="Gladieux P."/>
            <person name="Hiltunen Thoren M."/>
            <person name="Johannesson H."/>
        </authorList>
    </citation>
    <scope>NUCLEOTIDE SEQUENCE</scope>
    <source>
        <strain evidence="2">PSN243</strain>
    </source>
</reference>
<reference evidence="2" key="2">
    <citation type="submission" date="2023-05" db="EMBL/GenBank/DDBJ databases">
        <authorList>
            <consortium name="Lawrence Berkeley National Laboratory"/>
            <person name="Steindorff A."/>
            <person name="Hensen N."/>
            <person name="Bonometti L."/>
            <person name="Westerberg I."/>
            <person name="Brannstrom I.O."/>
            <person name="Guillou S."/>
            <person name="Cros-Aarteil S."/>
            <person name="Calhoun S."/>
            <person name="Haridas S."/>
            <person name="Kuo A."/>
            <person name="Mondo S."/>
            <person name="Pangilinan J."/>
            <person name="Riley R."/>
            <person name="Labutti K."/>
            <person name="Andreopoulos B."/>
            <person name="Lipzen A."/>
            <person name="Chen C."/>
            <person name="Yanf M."/>
            <person name="Daum C."/>
            <person name="Ng V."/>
            <person name="Clum A."/>
            <person name="Ohm R."/>
            <person name="Martin F."/>
            <person name="Silar P."/>
            <person name="Natvig D."/>
            <person name="Lalanne C."/>
            <person name="Gautier V."/>
            <person name="Ament-Velasquez S.L."/>
            <person name="Kruys A."/>
            <person name="Hutchinson M.I."/>
            <person name="Powell A.J."/>
            <person name="Barry K."/>
            <person name="Miller A.N."/>
            <person name="Grigoriev I.V."/>
            <person name="Debuchy R."/>
            <person name="Gladieux P."/>
            <person name="Thoren M.H."/>
            <person name="Johannesson H."/>
        </authorList>
    </citation>
    <scope>NUCLEOTIDE SEQUENCE</scope>
    <source>
        <strain evidence="2">PSN243</strain>
    </source>
</reference>
<evidence type="ECO:0000313" key="2">
    <source>
        <dbReference type="EMBL" id="KAK4445105.1"/>
    </source>
</evidence>
<dbReference type="AlphaFoldDB" id="A0AAV9G9Q0"/>
<evidence type="ECO:0000313" key="3">
    <source>
        <dbReference type="Proteomes" id="UP001321760"/>
    </source>
</evidence>
<dbReference type="EMBL" id="MU865969">
    <property type="protein sequence ID" value="KAK4445105.1"/>
    <property type="molecule type" value="Genomic_DNA"/>
</dbReference>
<gene>
    <name evidence="2" type="ORF">QBC34DRAFT_429394</name>
</gene>
<accession>A0AAV9G9Q0</accession>
<keyword evidence="3" id="KW-1185">Reference proteome</keyword>
<comment type="caution">
    <text evidence="2">The sequence shown here is derived from an EMBL/GenBank/DDBJ whole genome shotgun (WGS) entry which is preliminary data.</text>
</comment>